<dbReference type="OrthoDB" id="589267at2759"/>
<evidence type="ECO:0000313" key="2">
    <source>
        <dbReference type="Proteomes" id="UP000019116"/>
    </source>
</evidence>
<dbReference type="Gramene" id="TraesCAD_scaffold_051181_01G000200.1">
    <property type="protein sequence ID" value="TraesCAD_scaffold_051181_01G000200.1"/>
    <property type="gene ID" value="TraesCAD_scaffold_051181_01G000200"/>
</dbReference>
<dbReference type="PANTHER" id="PTHR34709">
    <property type="entry name" value="OS10G0396666 PROTEIN"/>
    <property type="match status" value="1"/>
</dbReference>
<dbReference type="InterPro" id="IPR055312">
    <property type="entry name" value="FBL15-like"/>
</dbReference>
<dbReference type="Gramene" id="TraesROB_scaffold_052045_01G000200.1">
    <property type="protein sequence ID" value="TraesROB_scaffold_052045_01G000200.1"/>
    <property type="gene ID" value="TraesROB_scaffold_052045_01G000200"/>
</dbReference>
<dbReference type="AlphaFoldDB" id="A0A3B5Y7X5"/>
<evidence type="ECO:0000313" key="1">
    <source>
        <dbReference type="EnsemblPlants" id="TraesCS1A02G436900.1.cds1"/>
    </source>
</evidence>
<dbReference type="Gramene" id="TraesCS1A02G436900.1">
    <property type="protein sequence ID" value="TraesCS1A02G436900.1.cds1"/>
    <property type="gene ID" value="TraesCS1A02G436900"/>
</dbReference>
<sequence length="256" mass="27577">MEPNLSDAGAGGGEDRLSALPGDLLVHILLKLRNAPAAARTSVLARRWRRAWALLPELHFPRGTHPDSIRAALTAHDAPALGHLFVTTTTTEVTLESVEAWLTIAARRLSGVLSFQISKRWNMAGERGALNLPCFEKATKVGLTLSSNGLALPPSGVFTRLADLELFGITLHGPCTLGDLVSTPRCPSLRRLCVYSVTGLLDKLIIHSKSLLQLELNNLPSLELLDVVVIALQDLVVNSCFSDHSRPVATVGSTYL</sequence>
<dbReference type="Gramene" id="TraesCLE_scaffold_022898_01G000700.1">
    <property type="protein sequence ID" value="TraesCLE_scaffold_022898_01G000700.1"/>
    <property type="gene ID" value="TraesCLE_scaffold_022898_01G000700"/>
</dbReference>
<dbReference type="Gramene" id="TraesCS1A03G1061300.1">
    <property type="protein sequence ID" value="TraesCS1A03G1061300.1.CDS1"/>
    <property type="gene ID" value="TraesCS1A03G1061300"/>
</dbReference>
<dbReference type="Proteomes" id="UP000019116">
    <property type="component" value="Chromosome 1A"/>
</dbReference>
<evidence type="ECO:0008006" key="3">
    <source>
        <dbReference type="Google" id="ProtNLM"/>
    </source>
</evidence>
<dbReference type="STRING" id="4565.A0A3B5Y7X5"/>
<proteinExistence type="predicted"/>
<dbReference type="PANTHER" id="PTHR34709:SF61">
    <property type="entry name" value="OS07G0229100 PROTEIN"/>
    <property type="match status" value="1"/>
</dbReference>
<name>A0A3B5Y7X5_WHEAT</name>
<keyword evidence="2" id="KW-1185">Reference proteome</keyword>
<dbReference type="Gramene" id="TraesWEE_scaffold_017162_01G000200.1">
    <property type="protein sequence ID" value="TraesWEE_scaffold_017162_01G000200.1"/>
    <property type="gene ID" value="TraesWEE_scaffold_017162_01G000200"/>
</dbReference>
<dbReference type="OMA" id="VTQLQCM"/>
<dbReference type="InterPro" id="IPR036047">
    <property type="entry name" value="F-box-like_dom_sf"/>
</dbReference>
<dbReference type="SUPFAM" id="SSF81383">
    <property type="entry name" value="F-box domain"/>
    <property type="match status" value="1"/>
</dbReference>
<accession>A0A3B5Y7X5</accession>
<organism evidence="1">
    <name type="scientific">Triticum aestivum</name>
    <name type="common">Wheat</name>
    <dbReference type="NCBI Taxonomy" id="4565"/>
    <lineage>
        <taxon>Eukaryota</taxon>
        <taxon>Viridiplantae</taxon>
        <taxon>Streptophyta</taxon>
        <taxon>Embryophyta</taxon>
        <taxon>Tracheophyta</taxon>
        <taxon>Spermatophyta</taxon>
        <taxon>Magnoliopsida</taxon>
        <taxon>Liliopsida</taxon>
        <taxon>Poales</taxon>
        <taxon>Poaceae</taxon>
        <taxon>BOP clade</taxon>
        <taxon>Pooideae</taxon>
        <taxon>Triticodae</taxon>
        <taxon>Triticeae</taxon>
        <taxon>Triticinae</taxon>
        <taxon>Triticum</taxon>
    </lineage>
</organism>
<dbReference type="EnsemblPlants" id="TraesCS1A02G436900.1">
    <property type="protein sequence ID" value="TraesCS1A02G436900.1.cds1"/>
    <property type="gene ID" value="TraesCS1A02G436900"/>
</dbReference>
<reference evidence="1" key="1">
    <citation type="submission" date="2018-08" db="EMBL/GenBank/DDBJ databases">
        <authorList>
            <person name="Rossello M."/>
        </authorList>
    </citation>
    <scope>NUCLEOTIDE SEQUENCE [LARGE SCALE GENOMIC DNA]</scope>
    <source>
        <strain evidence="1">cv. Chinese Spring</strain>
    </source>
</reference>
<protein>
    <recommendedName>
        <fullName evidence="3">F-box domain-containing protein</fullName>
    </recommendedName>
</protein>
<reference evidence="1" key="2">
    <citation type="submission" date="2018-10" db="UniProtKB">
        <authorList>
            <consortium name="EnsemblPlants"/>
        </authorList>
    </citation>
    <scope>IDENTIFICATION</scope>
</reference>